<evidence type="ECO:0000313" key="2">
    <source>
        <dbReference type="Proteomes" id="UP000297391"/>
    </source>
</evidence>
<dbReference type="SUPFAM" id="SSF51197">
    <property type="entry name" value="Clavaminate synthase-like"/>
    <property type="match status" value="1"/>
</dbReference>
<dbReference type="OrthoDB" id="21825at2"/>
<evidence type="ECO:0008006" key="3">
    <source>
        <dbReference type="Google" id="ProtNLM"/>
    </source>
</evidence>
<name>A0A4Z0B0M5_9PSED</name>
<keyword evidence="2" id="KW-1185">Reference proteome</keyword>
<gene>
    <name evidence="1" type="ORF">DYL59_03185</name>
</gene>
<organism evidence="1 2">
    <name type="scientific">Pseudomonas kairouanensis</name>
    <dbReference type="NCBI Taxonomy" id="2293832"/>
    <lineage>
        <taxon>Bacteria</taxon>
        <taxon>Pseudomonadati</taxon>
        <taxon>Pseudomonadota</taxon>
        <taxon>Gammaproteobacteria</taxon>
        <taxon>Pseudomonadales</taxon>
        <taxon>Pseudomonadaceae</taxon>
        <taxon>Pseudomonas</taxon>
    </lineage>
</organism>
<accession>A0A4Z0B0M5</accession>
<comment type="caution">
    <text evidence="1">The sequence shown here is derived from an EMBL/GenBank/DDBJ whole genome shotgun (WGS) entry which is preliminary data.</text>
</comment>
<dbReference type="InterPro" id="IPR027443">
    <property type="entry name" value="IPNS-like_sf"/>
</dbReference>
<reference evidence="1 2" key="1">
    <citation type="journal article" date="2019" name="Syst. Appl. Microbiol.">
        <title>New species of pathogenic Pseudomonas isolated from citrus in Tunisia: Proposal of Pseudomonas kairouanensis sp. nov. and Pseudomonas nabeulensis sp. nov.</title>
        <authorList>
            <person name="Oueslati M."/>
            <person name="Mulet M."/>
            <person name="Gomila M."/>
            <person name="Berge O."/>
            <person name="Hajlaoui M.R."/>
            <person name="Lalucat J."/>
            <person name="Sadfi-Zouaoui N."/>
            <person name="Garcia-Valdes E."/>
        </authorList>
    </citation>
    <scope>NUCLEOTIDE SEQUENCE [LARGE SCALE GENOMIC DNA]</scope>
    <source>
        <strain evidence="1 2">KC12</strain>
    </source>
</reference>
<proteinExistence type="predicted"/>
<dbReference type="EMBL" id="QUZU01000002">
    <property type="protein sequence ID" value="TFY92107.1"/>
    <property type="molecule type" value="Genomic_DNA"/>
</dbReference>
<dbReference type="Proteomes" id="UP000297391">
    <property type="component" value="Unassembled WGS sequence"/>
</dbReference>
<dbReference type="Gene3D" id="2.60.120.330">
    <property type="entry name" value="B-lactam Antibiotic, Isopenicillin N Synthase, Chain"/>
    <property type="match status" value="1"/>
</dbReference>
<evidence type="ECO:0000313" key="1">
    <source>
        <dbReference type="EMBL" id="TFY92107.1"/>
    </source>
</evidence>
<protein>
    <recommendedName>
        <fullName evidence="3">2OG-Fe(II) oxygenase</fullName>
    </recommendedName>
</protein>
<sequence>MSINNAKNTSTPNNPLNSGELFLIDRKRIVPLPWEQWADEIIQEGYSIITLTPSLQIDFIEMQKLIGQIPFHDRAEFSFVDRSDGFTPIGYSHTKEQQNTDLCETFNYWKKHKNEHKNHPFSNHAFYSHIDSYESQISIYGQTLINEILRKFHYPTKISVRDDSFLQFNYYREDLRSNGSKYLQQQHEDGHLLTIIKPNSPGLVLYIDDRECLVDVARDQAIVIPGSLLTLLSEGKIAPTYHAVINFTLPTPRCSVVYNINELSPSLTGMISGADLKIFEHANAHHQTFGFHPLKER</sequence>
<dbReference type="AlphaFoldDB" id="A0A4Z0B0M5"/>
<dbReference type="RefSeq" id="WP_135287867.1">
    <property type="nucleotide sequence ID" value="NZ_QUZU01000002.1"/>
</dbReference>